<evidence type="ECO:0000256" key="1">
    <source>
        <dbReference type="SAM" id="SignalP"/>
    </source>
</evidence>
<dbReference type="InterPro" id="IPR023346">
    <property type="entry name" value="Lysozyme-like_dom_sf"/>
</dbReference>
<gene>
    <name evidence="3" type="ORF">PRZ48_005397</name>
</gene>
<dbReference type="InterPro" id="IPR008258">
    <property type="entry name" value="Transglycosylase_SLT_dom_1"/>
</dbReference>
<dbReference type="Proteomes" id="UP001305779">
    <property type="component" value="Unassembled WGS sequence"/>
</dbReference>
<protein>
    <recommendedName>
        <fullName evidence="2">Transglycosylase SLT domain-containing protein</fullName>
    </recommendedName>
</protein>
<evidence type="ECO:0000313" key="3">
    <source>
        <dbReference type="EMBL" id="KAK4504481.1"/>
    </source>
</evidence>
<name>A0ABR0ESA4_ZASCE</name>
<feature type="domain" description="Transglycosylase SLT" evidence="2">
    <location>
        <begin position="141"/>
        <end position="222"/>
    </location>
</feature>
<organism evidence="3 4">
    <name type="scientific">Zasmidium cellare</name>
    <name type="common">Wine cellar mold</name>
    <name type="synonym">Racodium cellare</name>
    <dbReference type="NCBI Taxonomy" id="395010"/>
    <lineage>
        <taxon>Eukaryota</taxon>
        <taxon>Fungi</taxon>
        <taxon>Dikarya</taxon>
        <taxon>Ascomycota</taxon>
        <taxon>Pezizomycotina</taxon>
        <taxon>Dothideomycetes</taxon>
        <taxon>Dothideomycetidae</taxon>
        <taxon>Mycosphaerellales</taxon>
        <taxon>Mycosphaerellaceae</taxon>
        <taxon>Zasmidium</taxon>
    </lineage>
</organism>
<reference evidence="3 4" key="1">
    <citation type="journal article" date="2023" name="G3 (Bethesda)">
        <title>A chromosome-level genome assembly of Zasmidium syzygii isolated from banana leaves.</title>
        <authorList>
            <person name="van Westerhoven A.C."/>
            <person name="Mehrabi R."/>
            <person name="Talebi R."/>
            <person name="Steentjes M.B.F."/>
            <person name="Corcolon B."/>
            <person name="Chong P.A."/>
            <person name="Kema G.H.J."/>
            <person name="Seidl M.F."/>
        </authorList>
    </citation>
    <scope>NUCLEOTIDE SEQUENCE [LARGE SCALE GENOMIC DNA]</scope>
    <source>
        <strain evidence="3 4">P124</strain>
    </source>
</reference>
<feature type="signal peptide" evidence="1">
    <location>
        <begin position="1"/>
        <end position="21"/>
    </location>
</feature>
<evidence type="ECO:0000259" key="2">
    <source>
        <dbReference type="Pfam" id="PF01464"/>
    </source>
</evidence>
<dbReference type="Pfam" id="PF01464">
    <property type="entry name" value="SLT"/>
    <property type="match status" value="1"/>
</dbReference>
<keyword evidence="4" id="KW-1185">Reference proteome</keyword>
<sequence>MATLSKITYWTTTLLATLALAQPHSHHHRHHARSDNCDFGIPDPPNCPAGVLTQWCGMITTELSGLQSAENPTAMLPNIKAIYAQANIKASPSSALADVDTIMADPQARAAMERMKAAYPETGSPDLTAEDIQKVYADALKTACNKTGVPEDMLVKIIWTESKGHPLVYNGLTQMDYVAWGQMADEDPDLKNRYLPTSNIVAAAMYLAKQKAQYGGTWEETYYNHYQDPSL</sequence>
<evidence type="ECO:0000313" key="4">
    <source>
        <dbReference type="Proteomes" id="UP001305779"/>
    </source>
</evidence>
<accession>A0ABR0ESA4</accession>
<keyword evidence="1" id="KW-0732">Signal</keyword>
<proteinExistence type="predicted"/>
<comment type="caution">
    <text evidence="3">The sequence shown here is derived from an EMBL/GenBank/DDBJ whole genome shotgun (WGS) entry which is preliminary data.</text>
</comment>
<dbReference type="EMBL" id="JAXOVC010000003">
    <property type="protein sequence ID" value="KAK4504481.1"/>
    <property type="molecule type" value="Genomic_DNA"/>
</dbReference>
<dbReference type="SUPFAM" id="SSF53955">
    <property type="entry name" value="Lysozyme-like"/>
    <property type="match status" value="1"/>
</dbReference>
<feature type="chain" id="PRO_5046773767" description="Transglycosylase SLT domain-containing protein" evidence="1">
    <location>
        <begin position="22"/>
        <end position="231"/>
    </location>
</feature>
<dbReference type="Gene3D" id="1.10.530.10">
    <property type="match status" value="1"/>
</dbReference>